<dbReference type="SUPFAM" id="SSF52540">
    <property type="entry name" value="P-loop containing nucleoside triphosphate hydrolases"/>
    <property type="match status" value="1"/>
</dbReference>
<organism evidence="2 3">
    <name type="scientific">Brachionus plicatilis</name>
    <name type="common">Marine rotifer</name>
    <name type="synonym">Brachionus muelleri</name>
    <dbReference type="NCBI Taxonomy" id="10195"/>
    <lineage>
        <taxon>Eukaryota</taxon>
        <taxon>Metazoa</taxon>
        <taxon>Spiralia</taxon>
        <taxon>Gnathifera</taxon>
        <taxon>Rotifera</taxon>
        <taxon>Eurotatoria</taxon>
        <taxon>Monogononta</taxon>
        <taxon>Pseudotrocha</taxon>
        <taxon>Ploima</taxon>
        <taxon>Brachionidae</taxon>
        <taxon>Brachionus</taxon>
    </lineage>
</organism>
<dbReference type="EMBL" id="REGN01001106">
    <property type="protein sequence ID" value="RNA37002.1"/>
    <property type="molecule type" value="Genomic_DNA"/>
</dbReference>
<sequence length="523" mass="60158">MADDLDENFQIEEDFLPSDQIADDLISDEPETFANTETKSIKSKTKKKNITEILKLKQNEFDRPSFANKEFKSMLLKYIKTNLSSVEKMDFNLTRDTDSSDAAINSQLNKMLIKRKPKLTKMASFWEHFNKKFNTKLKIHLKKPSQSKQKHSPFLIILCSSAIRCIEIQRELDSQNKLVKEKKLTWFHAFAKHKKLHEQVEFLTGSKSKQKNIDIVYATPQRLFQLIESDCFDLEKYLKYVVIDYTHRDVKLKRFSAFKTDATVFNVDGLVKERFINGLYDPYLIMQLTSNKMFTKTSFEALEATLKLVNRLESWKTNIQVVMSPMTQRKQVGFHDELLTKTHEAPVSEDMRVCFICRKLGHKAAYCRENRNPSAPTSQPRTITNAVINNVMMNDSIIGKCFVNGNPVRFLFDTGTVKTIIAYRIWRQCKKVDSKLIPNKSTIETCSGGPIEVIGTGKCELQLHNFKGEVEVIVVKKLIYDCLSKKEGKNPVKSHTAGNELPLANGDPEEPAQDEDEKKKVEA</sequence>
<feature type="region of interest" description="Disordered" evidence="1">
    <location>
        <begin position="488"/>
        <end position="523"/>
    </location>
</feature>
<dbReference type="SUPFAM" id="SSF50630">
    <property type="entry name" value="Acid proteases"/>
    <property type="match status" value="1"/>
</dbReference>
<keyword evidence="3" id="KW-1185">Reference proteome</keyword>
<dbReference type="PANTHER" id="PTHR24030">
    <property type="entry name" value="PROTEIN CMSS1"/>
    <property type="match status" value="1"/>
</dbReference>
<dbReference type="CDD" id="cd00303">
    <property type="entry name" value="retropepsin_like"/>
    <property type="match status" value="1"/>
</dbReference>
<dbReference type="AlphaFoldDB" id="A0A3M7SMS3"/>
<dbReference type="GO" id="GO:0030686">
    <property type="term" value="C:90S preribosome"/>
    <property type="evidence" value="ECO:0007669"/>
    <property type="project" value="TreeGrafter"/>
</dbReference>
<dbReference type="Pfam" id="PF14617">
    <property type="entry name" value="CMS1"/>
    <property type="match status" value="1"/>
</dbReference>
<proteinExistence type="predicted"/>
<name>A0A3M7SMS3_BRAPC</name>
<dbReference type="OrthoDB" id="1929311at2759"/>
<evidence type="ECO:0000313" key="3">
    <source>
        <dbReference type="Proteomes" id="UP000276133"/>
    </source>
</evidence>
<dbReference type="InterPro" id="IPR032704">
    <property type="entry name" value="Cms1"/>
</dbReference>
<protein>
    <submittedName>
        <fullName evidence="2">CMSS1 isoform X1</fullName>
    </submittedName>
</protein>
<dbReference type="InterPro" id="IPR021109">
    <property type="entry name" value="Peptidase_aspartic_dom_sf"/>
</dbReference>
<dbReference type="GO" id="GO:0005634">
    <property type="term" value="C:nucleus"/>
    <property type="evidence" value="ECO:0007669"/>
    <property type="project" value="TreeGrafter"/>
</dbReference>
<dbReference type="Gene3D" id="3.40.50.300">
    <property type="entry name" value="P-loop containing nucleotide triphosphate hydrolases"/>
    <property type="match status" value="1"/>
</dbReference>
<dbReference type="STRING" id="10195.A0A3M7SMS3"/>
<dbReference type="Gene3D" id="2.40.70.10">
    <property type="entry name" value="Acid Proteases"/>
    <property type="match status" value="1"/>
</dbReference>
<dbReference type="PANTHER" id="PTHR24030:SF0">
    <property type="entry name" value="PROTEIN CMSS1"/>
    <property type="match status" value="1"/>
</dbReference>
<evidence type="ECO:0000313" key="2">
    <source>
        <dbReference type="EMBL" id="RNA37002.1"/>
    </source>
</evidence>
<comment type="caution">
    <text evidence="2">The sequence shown here is derived from an EMBL/GenBank/DDBJ whole genome shotgun (WGS) entry which is preliminary data.</text>
</comment>
<dbReference type="InterPro" id="IPR027417">
    <property type="entry name" value="P-loop_NTPase"/>
</dbReference>
<reference evidence="2 3" key="1">
    <citation type="journal article" date="2018" name="Sci. Rep.">
        <title>Genomic signatures of local adaptation to the degree of environmental predictability in rotifers.</title>
        <authorList>
            <person name="Franch-Gras L."/>
            <person name="Hahn C."/>
            <person name="Garcia-Roger E.M."/>
            <person name="Carmona M.J."/>
            <person name="Serra M."/>
            <person name="Gomez A."/>
        </authorList>
    </citation>
    <scope>NUCLEOTIDE SEQUENCE [LARGE SCALE GENOMIC DNA]</scope>
    <source>
        <strain evidence="2">HYR1</strain>
    </source>
</reference>
<dbReference type="Proteomes" id="UP000276133">
    <property type="component" value="Unassembled WGS sequence"/>
</dbReference>
<gene>
    <name evidence="2" type="ORF">BpHYR1_021884</name>
</gene>
<accession>A0A3M7SMS3</accession>
<evidence type="ECO:0000256" key="1">
    <source>
        <dbReference type="SAM" id="MobiDB-lite"/>
    </source>
</evidence>